<dbReference type="RefSeq" id="WP_039468781.1">
    <property type="nucleotide sequence ID" value="NZ_JWLZ01000212.1"/>
</dbReference>
<evidence type="ECO:0000256" key="4">
    <source>
        <dbReference type="ARBA" id="ARBA00022695"/>
    </source>
</evidence>
<feature type="domain" description="DNA polymerase III delta subunit C-terminal" evidence="8">
    <location>
        <begin position="216"/>
        <end position="321"/>
    </location>
</feature>
<gene>
    <name evidence="9" type="ORF">RJ45_24100</name>
</gene>
<keyword evidence="3" id="KW-0808">Transferase</keyword>
<dbReference type="SUPFAM" id="SSF48019">
    <property type="entry name" value="post-AAA+ oligomerization domain-like"/>
    <property type="match status" value="1"/>
</dbReference>
<evidence type="ECO:0000256" key="2">
    <source>
        <dbReference type="ARBA" id="ARBA00014363"/>
    </source>
</evidence>
<dbReference type="InterPro" id="IPR015199">
    <property type="entry name" value="DNA_pol_III_delta_C"/>
</dbReference>
<reference evidence="9 10" key="1">
    <citation type="submission" date="2014-12" db="EMBL/GenBank/DDBJ databases">
        <title>Genome sequencing of Photobacterium gaetbulicola AD005a.</title>
        <authorList>
            <person name="Adrian T.G.S."/>
            <person name="Chan K.G."/>
        </authorList>
    </citation>
    <scope>NUCLEOTIDE SEQUENCE [LARGE SCALE GENOMIC DNA]</scope>
    <source>
        <strain evidence="9 10">AD005a</strain>
    </source>
</reference>
<dbReference type="Proteomes" id="UP000031278">
    <property type="component" value="Unassembled WGS sequence"/>
</dbReference>
<dbReference type="GO" id="GO:0003887">
    <property type="term" value="F:DNA-directed DNA polymerase activity"/>
    <property type="evidence" value="ECO:0007669"/>
    <property type="project" value="UniProtKB-KW"/>
</dbReference>
<dbReference type="PANTHER" id="PTHR11669:SF8">
    <property type="entry name" value="DNA POLYMERASE III SUBUNIT DELTA"/>
    <property type="match status" value="1"/>
</dbReference>
<dbReference type="PANTHER" id="PTHR11669">
    <property type="entry name" value="REPLICATION FACTOR C / DNA POLYMERASE III GAMMA-TAU SUBUNIT"/>
    <property type="match status" value="1"/>
</dbReference>
<comment type="caution">
    <text evidence="9">The sequence shown here is derived from an EMBL/GenBank/DDBJ whole genome shotgun (WGS) entry which is preliminary data.</text>
</comment>
<dbReference type="Gene3D" id="1.20.272.10">
    <property type="match status" value="1"/>
</dbReference>
<dbReference type="InterPro" id="IPR008921">
    <property type="entry name" value="DNA_pol3_clamp-load_cplx_C"/>
</dbReference>
<keyword evidence="5" id="KW-0235">DNA replication</keyword>
<keyword evidence="6" id="KW-0239">DNA-directed DNA polymerase</keyword>
<dbReference type="AlphaFoldDB" id="A0A0B9FSD9"/>
<evidence type="ECO:0000313" key="9">
    <source>
        <dbReference type="EMBL" id="KHT59483.1"/>
    </source>
</evidence>
<name>A0A0B9FSD9_9GAMM</name>
<keyword evidence="4" id="KW-0548">Nucleotidyltransferase</keyword>
<accession>A0A0B9FSD9</accession>
<dbReference type="EMBL" id="JWLZ01000212">
    <property type="protein sequence ID" value="KHT59483.1"/>
    <property type="molecule type" value="Genomic_DNA"/>
</dbReference>
<evidence type="ECO:0000256" key="6">
    <source>
        <dbReference type="ARBA" id="ARBA00022932"/>
    </source>
</evidence>
<evidence type="ECO:0000256" key="5">
    <source>
        <dbReference type="ARBA" id="ARBA00022705"/>
    </source>
</evidence>
<evidence type="ECO:0000256" key="3">
    <source>
        <dbReference type="ARBA" id="ARBA00022679"/>
    </source>
</evidence>
<proteinExistence type="predicted"/>
<dbReference type="GO" id="GO:0008408">
    <property type="term" value="F:3'-5' exonuclease activity"/>
    <property type="evidence" value="ECO:0007669"/>
    <property type="project" value="InterPro"/>
</dbReference>
<dbReference type="NCBIfam" id="TIGR00678">
    <property type="entry name" value="holB"/>
    <property type="match status" value="1"/>
</dbReference>
<dbReference type="SUPFAM" id="SSF52540">
    <property type="entry name" value="P-loop containing nucleoside triphosphate hydrolases"/>
    <property type="match status" value="1"/>
</dbReference>
<dbReference type="Pfam" id="PF09115">
    <property type="entry name" value="DNApol3-delta_C"/>
    <property type="match status" value="1"/>
</dbReference>
<dbReference type="Gene3D" id="3.40.50.300">
    <property type="entry name" value="P-loop containing nucleotide triphosphate hydrolases"/>
    <property type="match status" value="1"/>
</dbReference>
<dbReference type="InterPro" id="IPR050238">
    <property type="entry name" value="DNA_Rep/Repair_Clamp_Loader"/>
</dbReference>
<evidence type="ECO:0000256" key="7">
    <source>
        <dbReference type="ARBA" id="ARBA00049244"/>
    </source>
</evidence>
<protein>
    <recommendedName>
        <fullName evidence="2">DNA polymerase III subunit delta'</fullName>
        <ecNumber evidence="1">2.7.7.7</ecNumber>
    </recommendedName>
</protein>
<dbReference type="GO" id="GO:0009360">
    <property type="term" value="C:DNA polymerase III complex"/>
    <property type="evidence" value="ECO:0007669"/>
    <property type="project" value="InterPro"/>
</dbReference>
<dbReference type="Pfam" id="PF13177">
    <property type="entry name" value="DNA_pol3_delta2"/>
    <property type="match status" value="1"/>
</dbReference>
<sequence>MFYPWQESVWQGWQQLLAQGRMHHAILLVAPYGSGREALARHLAKTVLCQNGAARVGSESCGVCHSCKLFEAGTHPDFHVVAPLQEGKQIGVDAVRQCNRWAVETSQLGGERIILIDGADAMGEAAANALLKTLEEPPSGCQFILLASSLDNLLPTINSRCNKWRLAMPHEQDTKRWVEKQLMQTIKLETVRLNGSAPLATQQFIEQGQDIRYAKLLAAFAEFLRPPFFGLYDVAGLCTQEGHHSLKWLSYFLVDCMKWQRGVTGHLVHSESLPLVEQAASVIAPMTLLDQTREANSLYQKLERHPGLNAELLIVEWLTGFMGQQ</sequence>
<evidence type="ECO:0000259" key="8">
    <source>
        <dbReference type="Pfam" id="PF09115"/>
    </source>
</evidence>
<evidence type="ECO:0000313" key="10">
    <source>
        <dbReference type="Proteomes" id="UP000031278"/>
    </source>
</evidence>
<dbReference type="GO" id="GO:0003677">
    <property type="term" value="F:DNA binding"/>
    <property type="evidence" value="ECO:0007669"/>
    <property type="project" value="InterPro"/>
</dbReference>
<comment type="catalytic activity">
    <reaction evidence="7">
        <text>DNA(n) + a 2'-deoxyribonucleoside 5'-triphosphate = DNA(n+1) + diphosphate</text>
        <dbReference type="Rhea" id="RHEA:22508"/>
        <dbReference type="Rhea" id="RHEA-COMP:17339"/>
        <dbReference type="Rhea" id="RHEA-COMP:17340"/>
        <dbReference type="ChEBI" id="CHEBI:33019"/>
        <dbReference type="ChEBI" id="CHEBI:61560"/>
        <dbReference type="ChEBI" id="CHEBI:173112"/>
        <dbReference type="EC" id="2.7.7.7"/>
    </reaction>
</comment>
<evidence type="ECO:0000256" key="1">
    <source>
        <dbReference type="ARBA" id="ARBA00012417"/>
    </source>
</evidence>
<dbReference type="InterPro" id="IPR004622">
    <property type="entry name" value="DNA_pol_HolB"/>
</dbReference>
<dbReference type="GO" id="GO:0006261">
    <property type="term" value="P:DNA-templated DNA replication"/>
    <property type="evidence" value="ECO:0007669"/>
    <property type="project" value="TreeGrafter"/>
</dbReference>
<organism evidence="9 10">
    <name type="scientific">Photobacterium gaetbulicola</name>
    <dbReference type="NCBI Taxonomy" id="1295392"/>
    <lineage>
        <taxon>Bacteria</taxon>
        <taxon>Pseudomonadati</taxon>
        <taxon>Pseudomonadota</taxon>
        <taxon>Gammaproteobacteria</taxon>
        <taxon>Vibrionales</taxon>
        <taxon>Vibrionaceae</taxon>
        <taxon>Photobacterium</taxon>
    </lineage>
</organism>
<dbReference type="EC" id="2.7.7.7" evidence="1"/>
<dbReference type="InterPro" id="IPR027417">
    <property type="entry name" value="P-loop_NTPase"/>
</dbReference>